<dbReference type="RefSeq" id="WP_208023776.1">
    <property type="nucleotide sequence ID" value="NZ_WKJL01000002.1"/>
</dbReference>
<dbReference type="InterPro" id="IPR011083">
    <property type="entry name" value="Phage_tail_collar_dom"/>
</dbReference>
<evidence type="ECO:0000313" key="2">
    <source>
        <dbReference type="EMBL" id="MRW83556.1"/>
    </source>
</evidence>
<dbReference type="Pfam" id="PF07484">
    <property type="entry name" value="Collar"/>
    <property type="match status" value="1"/>
</dbReference>
<protein>
    <submittedName>
        <fullName evidence="2">Microcystin-dependent protein</fullName>
    </submittedName>
</protein>
<dbReference type="EMBL" id="WKJL01000002">
    <property type="protein sequence ID" value="MRW83556.1"/>
    <property type="molecule type" value="Genomic_DNA"/>
</dbReference>
<evidence type="ECO:0000313" key="3">
    <source>
        <dbReference type="Proteomes" id="UP000439986"/>
    </source>
</evidence>
<reference evidence="2 3" key="1">
    <citation type="submission" date="2019-11" db="EMBL/GenBank/DDBJ databases">
        <title>Novel species isolated from a subtropical stream in China.</title>
        <authorList>
            <person name="Lu H."/>
        </authorList>
    </citation>
    <scope>NUCLEOTIDE SEQUENCE [LARGE SCALE GENOMIC DNA]</scope>
    <source>
        <strain evidence="2 3">FT26W</strain>
    </source>
</reference>
<dbReference type="AlphaFoldDB" id="A0A844D614"/>
<evidence type="ECO:0000259" key="1">
    <source>
        <dbReference type="Pfam" id="PF07484"/>
    </source>
</evidence>
<keyword evidence="3" id="KW-1185">Reference proteome</keyword>
<dbReference type="Gene3D" id="3.90.1340.10">
    <property type="entry name" value="Phage tail collar domain"/>
    <property type="match status" value="1"/>
</dbReference>
<comment type="caution">
    <text evidence="2">The sequence shown here is derived from an EMBL/GenBank/DDBJ whole genome shotgun (WGS) entry which is preliminary data.</text>
</comment>
<dbReference type="InterPro" id="IPR037053">
    <property type="entry name" value="Phage_tail_collar_dom_sf"/>
</dbReference>
<dbReference type="Proteomes" id="UP000439986">
    <property type="component" value="Unassembled WGS sequence"/>
</dbReference>
<accession>A0A844D614</accession>
<organism evidence="2 3">
    <name type="scientific">Duganella aquatilis</name>
    <dbReference type="NCBI Taxonomy" id="2666082"/>
    <lineage>
        <taxon>Bacteria</taxon>
        <taxon>Pseudomonadati</taxon>
        <taxon>Pseudomonadota</taxon>
        <taxon>Betaproteobacteria</taxon>
        <taxon>Burkholderiales</taxon>
        <taxon>Oxalobacteraceae</taxon>
        <taxon>Telluria group</taxon>
        <taxon>Duganella</taxon>
    </lineage>
</organism>
<dbReference type="SUPFAM" id="SSF88874">
    <property type="entry name" value="Receptor-binding domain of short tail fibre protein gp12"/>
    <property type="match status" value="1"/>
</dbReference>
<name>A0A844D614_9BURK</name>
<gene>
    <name evidence="2" type="ORF">GJ698_05550</name>
</gene>
<sequence>MNSPFIGEIQIFGFGSAPPGWALCDGSLVAVKEHPGLFSLIGATYGGDGDRTFRLPNLAGRAVCGHGAGNGLTPRHIGDSFGANSASLRAAPVHAAGEASLPVVQIGDQPPENRQPFVALNFYIALRGDMPLF</sequence>
<proteinExistence type="predicted"/>
<feature type="domain" description="Phage tail collar" evidence="1">
    <location>
        <begin position="7"/>
        <end position="62"/>
    </location>
</feature>